<gene>
    <name evidence="1" type="ORF">SLS62_010557</name>
</gene>
<organism evidence="1 2">
    <name type="scientific">Diatrype stigma</name>
    <dbReference type="NCBI Taxonomy" id="117547"/>
    <lineage>
        <taxon>Eukaryota</taxon>
        <taxon>Fungi</taxon>
        <taxon>Dikarya</taxon>
        <taxon>Ascomycota</taxon>
        <taxon>Pezizomycotina</taxon>
        <taxon>Sordariomycetes</taxon>
        <taxon>Xylariomycetidae</taxon>
        <taxon>Xylariales</taxon>
        <taxon>Diatrypaceae</taxon>
        <taxon>Diatrype</taxon>
    </lineage>
</organism>
<proteinExistence type="predicted"/>
<dbReference type="AlphaFoldDB" id="A0AAN9UGG3"/>
<dbReference type="Proteomes" id="UP001320420">
    <property type="component" value="Unassembled WGS sequence"/>
</dbReference>
<name>A0AAN9UGG3_9PEZI</name>
<dbReference type="EMBL" id="JAKJXP020000134">
    <property type="protein sequence ID" value="KAK7743654.1"/>
    <property type="molecule type" value="Genomic_DNA"/>
</dbReference>
<protein>
    <submittedName>
        <fullName evidence="1">Uncharacterized protein</fullName>
    </submittedName>
</protein>
<evidence type="ECO:0000313" key="1">
    <source>
        <dbReference type="EMBL" id="KAK7743654.1"/>
    </source>
</evidence>
<comment type="caution">
    <text evidence="1">The sequence shown here is derived from an EMBL/GenBank/DDBJ whole genome shotgun (WGS) entry which is preliminary data.</text>
</comment>
<keyword evidence="2" id="KW-1185">Reference proteome</keyword>
<accession>A0AAN9UGG3</accession>
<reference evidence="1 2" key="1">
    <citation type="submission" date="2024-02" db="EMBL/GenBank/DDBJ databases">
        <title>De novo assembly and annotation of 12 fungi associated with fruit tree decline syndrome in Ontario, Canada.</title>
        <authorList>
            <person name="Sulman M."/>
            <person name="Ellouze W."/>
            <person name="Ilyukhin E."/>
        </authorList>
    </citation>
    <scope>NUCLEOTIDE SEQUENCE [LARGE SCALE GENOMIC DNA]</scope>
    <source>
        <strain evidence="1 2">M11/M66-122</strain>
    </source>
</reference>
<evidence type="ECO:0000313" key="2">
    <source>
        <dbReference type="Proteomes" id="UP001320420"/>
    </source>
</evidence>
<sequence length="203" mass="23684">MPSTNRLTIREENLRRNQNEGLLHYLEVQYPGTTAASWKFGKITKVDRHNVRFPWYFAASSEDYVIFSIDILLENNRIRAREVIREVWDHYRGSLASLNSVGYWYVTNTEVRSAMTNASYVLRRTQQVLNVWNSIVVGSSGWAELETNNVFIIGLRKMLEENADETGNAVIVRVDFFWEPKNTEVHSNDTEDYGLYMKIHLGR</sequence>